<dbReference type="PROSITE" id="PS50109">
    <property type="entry name" value="HIS_KIN"/>
    <property type="match status" value="1"/>
</dbReference>
<dbReference type="GO" id="GO:0006355">
    <property type="term" value="P:regulation of DNA-templated transcription"/>
    <property type="evidence" value="ECO:0007669"/>
    <property type="project" value="InterPro"/>
</dbReference>
<dbReference type="InterPro" id="IPR036890">
    <property type="entry name" value="HATPase_C_sf"/>
</dbReference>
<keyword evidence="3 9" id="KW-0597">Phosphoprotein</keyword>
<gene>
    <name evidence="13" type="ORF">PITCH_A800002</name>
</gene>
<dbReference type="Gene3D" id="1.10.287.130">
    <property type="match status" value="1"/>
</dbReference>
<dbReference type="SUPFAM" id="SSF47384">
    <property type="entry name" value="Homodimeric domain of signal transducing histidine kinase"/>
    <property type="match status" value="1"/>
</dbReference>
<dbReference type="InterPro" id="IPR001789">
    <property type="entry name" value="Sig_transdc_resp-reg_receiver"/>
</dbReference>
<evidence type="ECO:0000259" key="12">
    <source>
        <dbReference type="PROSITE" id="PS50112"/>
    </source>
</evidence>
<dbReference type="SMART" id="SM00091">
    <property type="entry name" value="PAS"/>
    <property type="match status" value="1"/>
</dbReference>
<sequence>MKKILVVDNHPVVLKFMSNLLGKHGHHVLTAHDGLSALDLLRTFTPDVIFVDLVMPNISGEKLCRIIRSMPEMKDVFVVILSGIAAEQDLDFAMLGVNACIAKGPFDKLGRHVLHILQRAELDGPGVWTDQVIGLEDIAKREVTKELISSRMHLESILNNMSEGILELNSETRIVYANPSAISLIGVPEESLISSAFTDLFDEEHQRVIKELLVETGNQPLTIGEDSPVFINSKQVVLNILKARDNVQGIYIVLINDISERKKLETQIRQAQMMESIATLAGGIAHQFNNALSVIIGNIELLKIDLTDDDRGTEFLDPIKNAAYRMSALTSQLLAYARGGKYNPKIISLGKFIENTLPLIQHSLGHSVFVEKNLPPSALNVEADITQLQMVLSSVLNNAAEAIEGQGHVRLTVSEYNIQDGHPHLLPGLYACISVEDDGKGMDEETRVRIFEPFFTTYFQGRGLGMAAVYGIIKNHNGWVSVDSEPGKGTTVLIYLPAFKDVEIKKEEEKIRLEKGSGTILLIEDEDLVLDVCGAMLKNLNYFVLEAKTGAEAISIAKSFEGEIDLALLDIDLPDMDGGSLYPFLKEARKNLKVIVCSGYNLDGPVQEIIEAGAQGFIQKPFNFGALSKKLKEILGTDKKPASHSAS</sequence>
<dbReference type="InterPro" id="IPR013767">
    <property type="entry name" value="PAS_fold"/>
</dbReference>
<dbReference type="PROSITE" id="PS50112">
    <property type="entry name" value="PAS"/>
    <property type="match status" value="1"/>
</dbReference>
<feature type="domain" description="Response regulatory" evidence="11">
    <location>
        <begin position="519"/>
        <end position="635"/>
    </location>
</feature>
<evidence type="ECO:0000256" key="4">
    <source>
        <dbReference type="ARBA" id="ARBA00022679"/>
    </source>
</evidence>
<dbReference type="InterPro" id="IPR003594">
    <property type="entry name" value="HATPase_dom"/>
</dbReference>
<feature type="modified residue" description="4-aspartylphosphate" evidence="9">
    <location>
        <position position="52"/>
    </location>
</feature>
<dbReference type="SUPFAM" id="SSF52172">
    <property type="entry name" value="CheY-like"/>
    <property type="match status" value="2"/>
</dbReference>
<dbReference type="SMART" id="SM00448">
    <property type="entry name" value="REC"/>
    <property type="match status" value="2"/>
</dbReference>
<keyword evidence="6" id="KW-0418">Kinase</keyword>
<dbReference type="Gene3D" id="3.30.565.10">
    <property type="entry name" value="Histidine kinase-like ATPase, C-terminal domain"/>
    <property type="match status" value="1"/>
</dbReference>
<dbReference type="SUPFAM" id="SSF55874">
    <property type="entry name" value="ATPase domain of HSP90 chaperone/DNA topoisomerase II/histidine kinase"/>
    <property type="match status" value="1"/>
</dbReference>
<keyword evidence="8" id="KW-0902">Two-component regulatory system</keyword>
<feature type="domain" description="Histidine kinase" evidence="10">
    <location>
        <begin position="283"/>
        <end position="500"/>
    </location>
</feature>
<dbReference type="EC" id="2.7.13.3" evidence="2"/>
<evidence type="ECO:0000256" key="6">
    <source>
        <dbReference type="ARBA" id="ARBA00022777"/>
    </source>
</evidence>
<organism evidence="13">
    <name type="scientific">uncultured Desulfobacterium sp</name>
    <dbReference type="NCBI Taxonomy" id="201089"/>
    <lineage>
        <taxon>Bacteria</taxon>
        <taxon>Pseudomonadati</taxon>
        <taxon>Thermodesulfobacteriota</taxon>
        <taxon>Desulfobacteria</taxon>
        <taxon>Desulfobacterales</taxon>
        <taxon>Desulfobacteriaceae</taxon>
        <taxon>Desulfobacterium</taxon>
        <taxon>environmental samples</taxon>
    </lineage>
</organism>
<dbReference type="SMART" id="SM00388">
    <property type="entry name" value="HisKA"/>
    <property type="match status" value="1"/>
</dbReference>
<dbReference type="PANTHER" id="PTHR43065">
    <property type="entry name" value="SENSOR HISTIDINE KINASE"/>
    <property type="match status" value="1"/>
</dbReference>
<evidence type="ECO:0000256" key="9">
    <source>
        <dbReference type="PROSITE-ProRule" id="PRU00169"/>
    </source>
</evidence>
<dbReference type="InterPro" id="IPR036097">
    <property type="entry name" value="HisK_dim/P_sf"/>
</dbReference>
<reference evidence="13" key="1">
    <citation type="submission" date="2018-01" db="EMBL/GenBank/DDBJ databases">
        <authorList>
            <person name="Regsiter A."/>
            <person name="William W."/>
        </authorList>
    </citation>
    <scope>NUCLEOTIDE SEQUENCE</scope>
    <source>
        <strain evidence="13">TRIP AH-1</strain>
    </source>
</reference>
<evidence type="ECO:0000256" key="8">
    <source>
        <dbReference type="ARBA" id="ARBA00023012"/>
    </source>
</evidence>
<dbReference type="PANTHER" id="PTHR43065:SF42">
    <property type="entry name" value="TWO-COMPONENT SENSOR PPRA"/>
    <property type="match status" value="1"/>
</dbReference>
<evidence type="ECO:0000256" key="2">
    <source>
        <dbReference type="ARBA" id="ARBA00012438"/>
    </source>
</evidence>
<dbReference type="Gene3D" id="3.30.450.20">
    <property type="entry name" value="PAS domain"/>
    <property type="match status" value="1"/>
</dbReference>
<dbReference type="SMART" id="SM00387">
    <property type="entry name" value="HATPase_c"/>
    <property type="match status" value="1"/>
</dbReference>
<dbReference type="CDD" id="cd00156">
    <property type="entry name" value="REC"/>
    <property type="match status" value="1"/>
</dbReference>
<dbReference type="InterPro" id="IPR000014">
    <property type="entry name" value="PAS"/>
</dbReference>
<evidence type="ECO:0000256" key="7">
    <source>
        <dbReference type="ARBA" id="ARBA00022840"/>
    </source>
</evidence>
<keyword evidence="7" id="KW-0067">ATP-binding</keyword>
<dbReference type="GO" id="GO:0000155">
    <property type="term" value="F:phosphorelay sensor kinase activity"/>
    <property type="evidence" value="ECO:0007669"/>
    <property type="project" value="InterPro"/>
</dbReference>
<feature type="modified residue" description="4-aspartylphosphate" evidence="9">
    <location>
        <position position="570"/>
    </location>
</feature>
<dbReference type="Pfam" id="PF00072">
    <property type="entry name" value="Response_reg"/>
    <property type="match status" value="2"/>
</dbReference>
<protein>
    <recommendedName>
        <fullName evidence="2">histidine kinase</fullName>
        <ecNumber evidence="2">2.7.13.3</ecNumber>
    </recommendedName>
</protein>
<dbReference type="Gene3D" id="3.40.50.2300">
    <property type="match status" value="2"/>
</dbReference>
<dbReference type="InterPro" id="IPR035965">
    <property type="entry name" value="PAS-like_dom_sf"/>
</dbReference>
<dbReference type="InterPro" id="IPR003661">
    <property type="entry name" value="HisK_dim/P_dom"/>
</dbReference>
<accession>A0A445N2X2</accession>
<dbReference type="Pfam" id="PF00989">
    <property type="entry name" value="PAS"/>
    <property type="match status" value="1"/>
</dbReference>
<dbReference type="Pfam" id="PF02518">
    <property type="entry name" value="HATPase_c"/>
    <property type="match status" value="1"/>
</dbReference>
<keyword evidence="4" id="KW-0808">Transferase</keyword>
<name>A0A445N2X2_9BACT</name>
<evidence type="ECO:0000313" key="13">
    <source>
        <dbReference type="EMBL" id="SPD76055.1"/>
    </source>
</evidence>
<dbReference type="CDD" id="cd00082">
    <property type="entry name" value="HisKA"/>
    <property type="match status" value="1"/>
</dbReference>
<proteinExistence type="predicted"/>
<dbReference type="InterPro" id="IPR005467">
    <property type="entry name" value="His_kinase_dom"/>
</dbReference>
<dbReference type="CDD" id="cd00130">
    <property type="entry name" value="PAS"/>
    <property type="match status" value="1"/>
</dbReference>
<comment type="catalytic activity">
    <reaction evidence="1">
        <text>ATP + protein L-histidine = ADP + protein N-phospho-L-histidine.</text>
        <dbReference type="EC" id="2.7.13.3"/>
    </reaction>
</comment>
<dbReference type="PRINTS" id="PR00344">
    <property type="entry name" value="BCTRLSENSOR"/>
</dbReference>
<dbReference type="EMBL" id="OJIN01000226">
    <property type="protein sequence ID" value="SPD76055.1"/>
    <property type="molecule type" value="Genomic_DNA"/>
</dbReference>
<evidence type="ECO:0000259" key="10">
    <source>
        <dbReference type="PROSITE" id="PS50109"/>
    </source>
</evidence>
<dbReference type="NCBIfam" id="TIGR00229">
    <property type="entry name" value="sensory_box"/>
    <property type="match status" value="1"/>
</dbReference>
<feature type="domain" description="Response regulatory" evidence="11">
    <location>
        <begin position="3"/>
        <end position="118"/>
    </location>
</feature>
<feature type="domain" description="PAS" evidence="12">
    <location>
        <begin position="150"/>
        <end position="213"/>
    </location>
</feature>
<evidence type="ECO:0000259" key="11">
    <source>
        <dbReference type="PROSITE" id="PS50110"/>
    </source>
</evidence>
<dbReference type="InterPro" id="IPR004358">
    <property type="entry name" value="Sig_transdc_His_kin-like_C"/>
</dbReference>
<dbReference type="AlphaFoldDB" id="A0A445N2X2"/>
<keyword evidence="5" id="KW-0547">Nucleotide-binding</keyword>
<dbReference type="PROSITE" id="PS50110">
    <property type="entry name" value="RESPONSE_REGULATORY"/>
    <property type="match status" value="2"/>
</dbReference>
<evidence type="ECO:0000256" key="3">
    <source>
        <dbReference type="ARBA" id="ARBA00022553"/>
    </source>
</evidence>
<dbReference type="InterPro" id="IPR011006">
    <property type="entry name" value="CheY-like_superfamily"/>
</dbReference>
<dbReference type="SUPFAM" id="SSF55785">
    <property type="entry name" value="PYP-like sensor domain (PAS domain)"/>
    <property type="match status" value="1"/>
</dbReference>
<dbReference type="GO" id="GO:0005524">
    <property type="term" value="F:ATP binding"/>
    <property type="evidence" value="ECO:0007669"/>
    <property type="project" value="UniProtKB-KW"/>
</dbReference>
<dbReference type="Pfam" id="PF00512">
    <property type="entry name" value="HisKA"/>
    <property type="match status" value="1"/>
</dbReference>
<evidence type="ECO:0000256" key="1">
    <source>
        <dbReference type="ARBA" id="ARBA00000085"/>
    </source>
</evidence>
<evidence type="ECO:0000256" key="5">
    <source>
        <dbReference type="ARBA" id="ARBA00022741"/>
    </source>
</evidence>